<feature type="compositionally biased region" description="Basic and acidic residues" evidence="11">
    <location>
        <begin position="351"/>
        <end position="366"/>
    </location>
</feature>
<dbReference type="Gene3D" id="2.40.160.20">
    <property type="match status" value="1"/>
</dbReference>
<evidence type="ECO:0000256" key="2">
    <source>
        <dbReference type="ARBA" id="ARBA00022448"/>
    </source>
</evidence>
<keyword evidence="3" id="KW-1134">Transmembrane beta strand</keyword>
<protein>
    <submittedName>
        <fullName evidence="14">OmpA family protein</fullName>
    </submittedName>
</protein>
<dbReference type="InterPro" id="IPR036737">
    <property type="entry name" value="OmpA-like_sf"/>
</dbReference>
<evidence type="ECO:0000256" key="9">
    <source>
        <dbReference type="ARBA" id="ARBA00023237"/>
    </source>
</evidence>
<evidence type="ECO:0000256" key="10">
    <source>
        <dbReference type="PROSITE-ProRule" id="PRU00473"/>
    </source>
</evidence>
<keyword evidence="2" id="KW-0813">Transport</keyword>
<evidence type="ECO:0000259" key="13">
    <source>
        <dbReference type="PROSITE" id="PS51123"/>
    </source>
</evidence>
<comment type="subcellular location">
    <subcellularLocation>
        <location evidence="1">Cell outer membrane</location>
        <topology evidence="1">Multi-pass membrane protein</topology>
    </subcellularLocation>
</comment>
<keyword evidence="5 12" id="KW-0732">Signal</keyword>
<dbReference type="SUPFAM" id="SSF103647">
    <property type="entry name" value="TSP type-3 repeat"/>
    <property type="match status" value="1"/>
</dbReference>
<evidence type="ECO:0000256" key="7">
    <source>
        <dbReference type="ARBA" id="ARBA00023114"/>
    </source>
</evidence>
<feature type="region of interest" description="Disordered" evidence="11">
    <location>
        <begin position="327"/>
        <end position="366"/>
    </location>
</feature>
<dbReference type="PANTHER" id="PTHR30329:SF21">
    <property type="entry name" value="LIPOPROTEIN YIAD-RELATED"/>
    <property type="match status" value="1"/>
</dbReference>
<dbReference type="SUPFAM" id="SSF56925">
    <property type="entry name" value="OMPA-like"/>
    <property type="match status" value="1"/>
</dbReference>
<evidence type="ECO:0000256" key="11">
    <source>
        <dbReference type="SAM" id="MobiDB-lite"/>
    </source>
</evidence>
<keyword evidence="7" id="KW-0626">Porin</keyword>
<organism evidence="14 15">
    <name type="scientific">Stenotrophomonas oahuensis</name>
    <dbReference type="NCBI Taxonomy" id="3003271"/>
    <lineage>
        <taxon>Bacteria</taxon>
        <taxon>Pseudomonadati</taxon>
        <taxon>Pseudomonadota</taxon>
        <taxon>Gammaproteobacteria</taxon>
        <taxon>Lysobacterales</taxon>
        <taxon>Lysobacteraceae</taxon>
        <taxon>Stenotrophomonas</taxon>
    </lineage>
</organism>
<dbReference type="InterPro" id="IPR006664">
    <property type="entry name" value="OMP_bac"/>
</dbReference>
<keyword evidence="8 10" id="KW-0472">Membrane</keyword>
<reference evidence="14 15" key="1">
    <citation type="submission" date="2022-12" db="EMBL/GenBank/DDBJ databases">
        <title>Two new species, Stenotrophomonas aracearum and Stenotrophomonas oahuensis, isolated from Anthurium (Araceae family) in Hawaii.</title>
        <authorList>
            <person name="Chunag S.C."/>
            <person name="Dobhal S."/>
            <person name="Alvarez A."/>
            <person name="Arif M."/>
        </authorList>
    </citation>
    <scope>NUCLEOTIDE SEQUENCE [LARGE SCALE GENOMIC DNA]</scope>
    <source>
        <strain evidence="14 15">A5586</strain>
    </source>
</reference>
<evidence type="ECO:0000313" key="14">
    <source>
        <dbReference type="EMBL" id="WNH51048.1"/>
    </source>
</evidence>
<gene>
    <name evidence="14" type="ORF">PDM29_11705</name>
</gene>
<dbReference type="Pfam" id="PF00691">
    <property type="entry name" value="OmpA"/>
    <property type="match status" value="1"/>
</dbReference>
<dbReference type="Proteomes" id="UP001302072">
    <property type="component" value="Chromosome"/>
</dbReference>
<dbReference type="Gene3D" id="3.30.1330.60">
    <property type="entry name" value="OmpA-like domain"/>
    <property type="match status" value="1"/>
</dbReference>
<evidence type="ECO:0000313" key="15">
    <source>
        <dbReference type="Proteomes" id="UP001302072"/>
    </source>
</evidence>
<dbReference type="PRINTS" id="PR01021">
    <property type="entry name" value="OMPADOMAIN"/>
</dbReference>
<evidence type="ECO:0000256" key="8">
    <source>
        <dbReference type="ARBA" id="ARBA00023136"/>
    </source>
</evidence>
<name>A0ABY9YK17_9GAMM</name>
<dbReference type="InterPro" id="IPR050330">
    <property type="entry name" value="Bact_OuterMem_StrucFunc"/>
</dbReference>
<evidence type="ECO:0000256" key="5">
    <source>
        <dbReference type="ARBA" id="ARBA00022729"/>
    </source>
</evidence>
<accession>A0ABY9YK17</accession>
<evidence type="ECO:0000256" key="4">
    <source>
        <dbReference type="ARBA" id="ARBA00022692"/>
    </source>
</evidence>
<feature type="domain" description="OmpA-like" evidence="13">
    <location>
        <begin position="244"/>
        <end position="366"/>
    </location>
</feature>
<dbReference type="PANTHER" id="PTHR30329">
    <property type="entry name" value="STATOR ELEMENT OF FLAGELLAR MOTOR COMPLEX"/>
    <property type="match status" value="1"/>
</dbReference>
<dbReference type="CDD" id="cd07185">
    <property type="entry name" value="OmpA_C-like"/>
    <property type="match status" value="1"/>
</dbReference>
<dbReference type="InterPro" id="IPR027385">
    <property type="entry name" value="Beta-barrel_OMP"/>
</dbReference>
<dbReference type="InterPro" id="IPR028974">
    <property type="entry name" value="TSP_type-3_rpt"/>
</dbReference>
<dbReference type="Pfam" id="PF13505">
    <property type="entry name" value="OMP_b-brl"/>
    <property type="match status" value="1"/>
</dbReference>
<evidence type="ECO:0000256" key="12">
    <source>
        <dbReference type="SAM" id="SignalP"/>
    </source>
</evidence>
<evidence type="ECO:0000256" key="1">
    <source>
        <dbReference type="ARBA" id="ARBA00004571"/>
    </source>
</evidence>
<feature type="chain" id="PRO_5045977049" evidence="12">
    <location>
        <begin position="23"/>
        <end position="366"/>
    </location>
</feature>
<feature type="signal peptide" evidence="12">
    <location>
        <begin position="1"/>
        <end position="22"/>
    </location>
</feature>
<proteinExistence type="predicted"/>
<evidence type="ECO:0000256" key="3">
    <source>
        <dbReference type="ARBA" id="ARBA00022452"/>
    </source>
</evidence>
<sequence length="366" mass="39436">MNKKILTAALLGGLAMAQAASAQDFDDRWYLTGSAGFNFQDSDRGTNDAPFVTLGLGKFISPNWSLDGELNYQNPNFDDNQDLNWSQYGGDISARYHFIQEGRGWNPYLRFGVGYQKSEEEFSQPGPVLGERKDGNFSAIVGVGLQTTFDKAVAVRAEVGYRGDFDDKSYNPTLNGRDESWFGDLLASVGVVIPLGPAPVAAVAPPPPAAPSCADLDDDGDGVNNCDDKCPNSQPGQTIGPDGCPVPVSIDLKGVNFDFDKSTLRPDAVAILSEATQILVRYPDLRVEVAGHTDSKGTDEYNQKLSERRATAVYDYLTSNGVAASRLVGPIGYGESRPIAPNTNPDGSDNPEGRAKNRRTELNVQN</sequence>
<keyword evidence="4" id="KW-0812">Transmembrane</keyword>
<keyword evidence="6" id="KW-0406">Ion transport</keyword>
<keyword evidence="9" id="KW-0998">Cell outer membrane</keyword>
<dbReference type="RefSeq" id="WP_311190314.1">
    <property type="nucleotide sequence ID" value="NZ_CP115541.1"/>
</dbReference>
<dbReference type="PROSITE" id="PS51123">
    <property type="entry name" value="OMPA_2"/>
    <property type="match status" value="1"/>
</dbReference>
<dbReference type="InterPro" id="IPR011250">
    <property type="entry name" value="OMP/PagP_B-barrel"/>
</dbReference>
<dbReference type="EMBL" id="CP115541">
    <property type="protein sequence ID" value="WNH51048.1"/>
    <property type="molecule type" value="Genomic_DNA"/>
</dbReference>
<dbReference type="InterPro" id="IPR006665">
    <property type="entry name" value="OmpA-like"/>
</dbReference>
<dbReference type="SUPFAM" id="SSF103088">
    <property type="entry name" value="OmpA-like"/>
    <property type="match status" value="1"/>
</dbReference>
<evidence type="ECO:0000256" key="6">
    <source>
        <dbReference type="ARBA" id="ARBA00023065"/>
    </source>
</evidence>
<keyword evidence="15" id="KW-1185">Reference proteome</keyword>